<dbReference type="Pfam" id="PF12796">
    <property type="entry name" value="Ank_2"/>
    <property type="match status" value="1"/>
</dbReference>
<evidence type="ECO:0000256" key="4">
    <source>
        <dbReference type="SAM" id="MobiDB-lite"/>
    </source>
</evidence>
<dbReference type="OrthoDB" id="194358at2759"/>
<dbReference type="PROSITE" id="PS01159">
    <property type="entry name" value="WW_DOMAIN_1"/>
    <property type="match status" value="1"/>
</dbReference>
<evidence type="ECO:0000313" key="7">
    <source>
        <dbReference type="Proteomes" id="UP000053237"/>
    </source>
</evidence>
<feature type="repeat" description="ANK" evidence="3">
    <location>
        <begin position="289"/>
        <end position="321"/>
    </location>
</feature>
<dbReference type="STRING" id="65357.A0A024G179"/>
<name>A0A024G179_9STRA</name>
<dbReference type="PANTHER" id="PTHR24173">
    <property type="entry name" value="ANKYRIN REPEAT CONTAINING"/>
    <property type="match status" value="1"/>
</dbReference>
<organism evidence="6 7">
    <name type="scientific">Albugo candida</name>
    <dbReference type="NCBI Taxonomy" id="65357"/>
    <lineage>
        <taxon>Eukaryota</taxon>
        <taxon>Sar</taxon>
        <taxon>Stramenopiles</taxon>
        <taxon>Oomycota</taxon>
        <taxon>Peronosporomycetes</taxon>
        <taxon>Albuginales</taxon>
        <taxon>Albuginaceae</taxon>
        <taxon>Albugo</taxon>
    </lineage>
</organism>
<protein>
    <recommendedName>
        <fullName evidence="5">WW domain-containing protein</fullName>
    </recommendedName>
</protein>
<dbReference type="InterPro" id="IPR036770">
    <property type="entry name" value="Ankyrin_rpt-contain_sf"/>
</dbReference>
<dbReference type="SMART" id="SM00456">
    <property type="entry name" value="WW"/>
    <property type="match status" value="1"/>
</dbReference>
<dbReference type="Gene3D" id="1.25.40.20">
    <property type="entry name" value="Ankyrin repeat-containing domain"/>
    <property type="match status" value="1"/>
</dbReference>
<evidence type="ECO:0000256" key="1">
    <source>
        <dbReference type="ARBA" id="ARBA00022737"/>
    </source>
</evidence>
<dbReference type="CDD" id="cd00201">
    <property type="entry name" value="WW"/>
    <property type="match status" value="1"/>
</dbReference>
<accession>A0A024G179</accession>
<feature type="domain" description="WW" evidence="5">
    <location>
        <begin position="22"/>
        <end position="55"/>
    </location>
</feature>
<dbReference type="InParanoid" id="A0A024G179"/>
<dbReference type="PROSITE" id="PS50297">
    <property type="entry name" value="ANK_REP_REGION"/>
    <property type="match status" value="2"/>
</dbReference>
<feature type="repeat" description="ANK" evidence="3">
    <location>
        <begin position="256"/>
        <end position="288"/>
    </location>
</feature>
<sequence length="382" mass="43427">MEDDDWETERENIGNDSFADNHTLETLWIPCFTEGGLLYYYNTETSESQWECPSSKSFDSERASAPESDNDPLRSCTRDGDESDSPLQKLLQQIGQRIDAFEYVTNGEFEALDFSVSQLQRHRNELVQGKARALKEVERLQFIVKASNRRCDLLETLAQLAQEKLYDERVANARYCSGLERQLKASIDANKQLFHELETAEKPNSKMVPSQRIDEVWNKFFHNVKDTPLSLSDVIQRGDIVTLQQLLVEKGDLSSDEPCALHLACRYGQPEIMALLVEYAADIEERDEQGNTPLLLACQYGQSECVRFLVRSAANLYARNHAGESAIELAIQSRVDDCVTILKDYGVDLSLGEERSDISSSDVQSMDRLSWAKWLFGRIKQG</sequence>
<dbReference type="Pfam" id="PF00397">
    <property type="entry name" value="WW"/>
    <property type="match status" value="1"/>
</dbReference>
<dbReference type="InterPro" id="IPR002110">
    <property type="entry name" value="Ankyrin_rpt"/>
</dbReference>
<evidence type="ECO:0000259" key="5">
    <source>
        <dbReference type="PROSITE" id="PS50020"/>
    </source>
</evidence>
<comment type="caution">
    <text evidence="6">The sequence shown here is derived from an EMBL/GenBank/DDBJ whole genome shotgun (WGS) entry which is preliminary data.</text>
</comment>
<dbReference type="SMART" id="SM00248">
    <property type="entry name" value="ANK"/>
    <property type="match status" value="3"/>
</dbReference>
<dbReference type="PROSITE" id="PS50020">
    <property type="entry name" value="WW_DOMAIN_2"/>
    <property type="match status" value="1"/>
</dbReference>
<dbReference type="Proteomes" id="UP000053237">
    <property type="component" value="Unassembled WGS sequence"/>
</dbReference>
<dbReference type="Gene3D" id="2.20.70.10">
    <property type="match status" value="1"/>
</dbReference>
<keyword evidence="1" id="KW-0677">Repeat</keyword>
<reference evidence="6 7" key="1">
    <citation type="submission" date="2012-05" db="EMBL/GenBank/DDBJ databases">
        <title>Recombination and specialization in a pathogen metapopulation.</title>
        <authorList>
            <person name="Gardiner A."/>
            <person name="Kemen E."/>
            <person name="Schultz-Larsen T."/>
            <person name="MacLean D."/>
            <person name="Van Oosterhout C."/>
            <person name="Jones J.D.G."/>
        </authorList>
    </citation>
    <scope>NUCLEOTIDE SEQUENCE [LARGE SCALE GENOMIC DNA]</scope>
    <source>
        <strain evidence="6 7">Ac Nc2</strain>
    </source>
</reference>
<dbReference type="AlphaFoldDB" id="A0A024G179"/>
<evidence type="ECO:0000313" key="6">
    <source>
        <dbReference type="EMBL" id="CCI40075.1"/>
    </source>
</evidence>
<dbReference type="PROSITE" id="PS50088">
    <property type="entry name" value="ANK_REPEAT"/>
    <property type="match status" value="2"/>
</dbReference>
<dbReference type="SUPFAM" id="SSF48403">
    <property type="entry name" value="Ankyrin repeat"/>
    <property type="match status" value="1"/>
</dbReference>
<dbReference type="InterPro" id="IPR036020">
    <property type="entry name" value="WW_dom_sf"/>
</dbReference>
<proteinExistence type="predicted"/>
<evidence type="ECO:0000256" key="2">
    <source>
        <dbReference type="ARBA" id="ARBA00023043"/>
    </source>
</evidence>
<dbReference type="InterPro" id="IPR001202">
    <property type="entry name" value="WW_dom"/>
</dbReference>
<feature type="region of interest" description="Disordered" evidence="4">
    <location>
        <begin position="50"/>
        <end position="86"/>
    </location>
</feature>
<gene>
    <name evidence="6" type="ORF">BN9_008590</name>
</gene>
<dbReference type="PANTHER" id="PTHR24173:SF83">
    <property type="entry name" value="SOCS BOX DOMAIN-CONTAINING PROTEIN"/>
    <property type="match status" value="1"/>
</dbReference>
<dbReference type="SUPFAM" id="SSF51045">
    <property type="entry name" value="WW domain"/>
    <property type="match status" value="1"/>
</dbReference>
<keyword evidence="2 3" id="KW-0040">ANK repeat</keyword>
<keyword evidence="7" id="KW-1185">Reference proteome</keyword>
<evidence type="ECO:0000256" key="3">
    <source>
        <dbReference type="PROSITE-ProRule" id="PRU00023"/>
    </source>
</evidence>
<dbReference type="EMBL" id="CAIX01000005">
    <property type="protein sequence ID" value="CCI40075.1"/>
    <property type="molecule type" value="Genomic_DNA"/>
</dbReference>